<keyword evidence="8" id="KW-1185">Reference proteome</keyword>
<feature type="transmembrane region" description="Helical" evidence="6">
    <location>
        <begin position="118"/>
        <end position="139"/>
    </location>
</feature>
<evidence type="ECO:0000256" key="6">
    <source>
        <dbReference type="SAM" id="Phobius"/>
    </source>
</evidence>
<dbReference type="InterPro" id="IPR001708">
    <property type="entry name" value="YidC/ALB3/OXA1/COX18"/>
</dbReference>
<sequence length="470" mass="49665">MDSATERVGETISGDAAVTATSGLIDAPSSFDPVGIAATAIEQAHVMTGLPWWATIGCTALAVRASLFPFVLKQTRAGVLLNTVKARARGPDGKPPETFREVLAAAGELRRRTNATPLYWLVAGPVVQLPVFITAVLAVRRLAATPGIGMENGGALWFPNLTEVALHVDAVVAPMGMAGAVLPCATAAALFLNVNSAWGKIAETNRGFQFVKLALEWLTLPTLLVGMVLPQAVHCYWLPSSASALAQSYAMRSEWGRRMIRADPRLPLGASPRSGSDANAASNVRFSRPLDETEERAMMEAAKLVADKKEALAEKLLEAAAAAAAGGAVDSGASSTDGAHPNLLFALGQTRQTLKRWKLAAEAYDACAAAEVHPTQRARALHGAGVARARLGDLPGAARRLEEAIDASQSAGVAHVKAMLSLASVRKTDGDAAGAMEALRRAERHAPEVRERYIEPLERQMAKEKKSRGR</sequence>
<reference evidence="7 8" key="1">
    <citation type="journal article" date="2009" name="Science">
        <title>Green evolution and dynamic adaptations revealed by genomes of the marine picoeukaryotes Micromonas.</title>
        <authorList>
            <person name="Worden A.Z."/>
            <person name="Lee J.H."/>
            <person name="Mock T."/>
            <person name="Rouze P."/>
            <person name="Simmons M.P."/>
            <person name="Aerts A.L."/>
            <person name="Allen A.E."/>
            <person name="Cuvelier M.L."/>
            <person name="Derelle E."/>
            <person name="Everett M.V."/>
            <person name="Foulon E."/>
            <person name="Grimwood J."/>
            <person name="Gundlach H."/>
            <person name="Henrissat B."/>
            <person name="Napoli C."/>
            <person name="McDonald S.M."/>
            <person name="Parker M.S."/>
            <person name="Rombauts S."/>
            <person name="Salamov A."/>
            <person name="Von Dassow P."/>
            <person name="Badger J.H."/>
            <person name="Coutinho P.M."/>
            <person name="Demir E."/>
            <person name="Dubchak I."/>
            <person name="Gentemann C."/>
            <person name="Eikrem W."/>
            <person name="Gready J.E."/>
            <person name="John U."/>
            <person name="Lanier W."/>
            <person name="Lindquist E.A."/>
            <person name="Lucas S."/>
            <person name="Mayer K.F."/>
            <person name="Moreau H."/>
            <person name="Not F."/>
            <person name="Otillar R."/>
            <person name="Panaud O."/>
            <person name="Pangilinan J."/>
            <person name="Paulsen I."/>
            <person name="Piegu B."/>
            <person name="Poliakov A."/>
            <person name="Robbens S."/>
            <person name="Schmutz J."/>
            <person name="Toulza E."/>
            <person name="Wyss T."/>
            <person name="Zelensky A."/>
            <person name="Zhou K."/>
            <person name="Armbrust E.V."/>
            <person name="Bhattacharya D."/>
            <person name="Goodenough U.W."/>
            <person name="Van de Peer Y."/>
            <person name="Grigoriev I.V."/>
        </authorList>
    </citation>
    <scope>NUCLEOTIDE SEQUENCE [LARGE SCALE GENOMIC DNA]</scope>
    <source>
        <strain evidence="8">RCC299 / NOUM17</strain>
    </source>
</reference>
<dbReference type="Gene3D" id="1.25.40.10">
    <property type="entry name" value="Tetratricopeptide repeat domain"/>
    <property type="match status" value="1"/>
</dbReference>
<dbReference type="AlphaFoldDB" id="C1E885"/>
<dbReference type="SUPFAM" id="SSF48452">
    <property type="entry name" value="TPR-like"/>
    <property type="match status" value="1"/>
</dbReference>
<dbReference type="InParanoid" id="C1E885"/>
<feature type="transmembrane region" description="Helical" evidence="6">
    <location>
        <begin position="213"/>
        <end position="233"/>
    </location>
</feature>
<dbReference type="eggNOG" id="KOG1239">
    <property type="taxonomic scope" value="Eukaryota"/>
</dbReference>
<evidence type="ECO:0000256" key="2">
    <source>
        <dbReference type="ARBA" id="ARBA00010583"/>
    </source>
</evidence>
<evidence type="ECO:0000313" key="8">
    <source>
        <dbReference type="Proteomes" id="UP000002009"/>
    </source>
</evidence>
<dbReference type="FunCoup" id="C1E885">
    <property type="interactions" value="1998"/>
</dbReference>
<dbReference type="CDD" id="cd20069">
    <property type="entry name" value="5TM_Oxa1-like"/>
    <property type="match status" value="1"/>
</dbReference>
<feature type="transmembrane region" description="Helical" evidence="6">
    <location>
        <begin position="52"/>
        <end position="72"/>
    </location>
</feature>
<dbReference type="KEGG" id="mis:MICPUN_100982"/>
<name>C1E885_MICCC</name>
<dbReference type="EMBL" id="CP001327">
    <property type="protein sequence ID" value="ACO64107.1"/>
    <property type="molecule type" value="Genomic_DNA"/>
</dbReference>
<dbReference type="GeneID" id="8244499"/>
<dbReference type="GO" id="GO:0005743">
    <property type="term" value="C:mitochondrial inner membrane"/>
    <property type="evidence" value="ECO:0007669"/>
    <property type="project" value="TreeGrafter"/>
</dbReference>
<evidence type="ECO:0000256" key="5">
    <source>
        <dbReference type="ARBA" id="ARBA00023136"/>
    </source>
</evidence>
<gene>
    <name evidence="7" type="ORF">MICPUN_100982</name>
</gene>
<dbReference type="STRING" id="296587.C1E885"/>
<keyword evidence="4 6" id="KW-1133">Transmembrane helix</keyword>
<feature type="transmembrane region" description="Helical" evidence="6">
    <location>
        <begin position="171"/>
        <end position="192"/>
    </location>
</feature>
<dbReference type="PANTHER" id="PTHR12428">
    <property type="entry name" value="OXA1"/>
    <property type="match status" value="1"/>
</dbReference>
<evidence type="ECO:0000313" key="7">
    <source>
        <dbReference type="EMBL" id="ACO64107.1"/>
    </source>
</evidence>
<comment type="subcellular location">
    <subcellularLocation>
        <location evidence="1">Membrane</location>
        <topology evidence="1">Multi-pass membrane protein</topology>
    </subcellularLocation>
</comment>
<dbReference type="RefSeq" id="XP_002502849.1">
    <property type="nucleotide sequence ID" value="XM_002502803.1"/>
</dbReference>
<dbReference type="OrthoDB" id="2148490at2759"/>
<keyword evidence="5 6" id="KW-0472">Membrane</keyword>
<dbReference type="GO" id="GO:0032979">
    <property type="term" value="P:protein insertion into mitochondrial inner membrane from matrix"/>
    <property type="evidence" value="ECO:0007669"/>
    <property type="project" value="TreeGrafter"/>
</dbReference>
<evidence type="ECO:0000256" key="4">
    <source>
        <dbReference type="ARBA" id="ARBA00022989"/>
    </source>
</evidence>
<dbReference type="GO" id="GO:0032977">
    <property type="term" value="F:membrane insertase activity"/>
    <property type="evidence" value="ECO:0007669"/>
    <property type="project" value="InterPro"/>
</dbReference>
<dbReference type="Proteomes" id="UP000002009">
    <property type="component" value="Chromosome 6"/>
</dbReference>
<comment type="similarity">
    <text evidence="2">Belongs to the OXA1/ALB3/YidC (TC 2.A.9.2) family.</text>
</comment>
<evidence type="ECO:0000256" key="1">
    <source>
        <dbReference type="ARBA" id="ARBA00004141"/>
    </source>
</evidence>
<proteinExistence type="inferred from homology"/>
<dbReference type="PANTHER" id="PTHR12428:SF65">
    <property type="entry name" value="CYTOCHROME C OXIDASE ASSEMBLY PROTEIN COX18, MITOCHONDRIAL"/>
    <property type="match status" value="1"/>
</dbReference>
<accession>C1E885</accession>
<organism evidence="7 8">
    <name type="scientific">Micromonas commoda (strain RCC299 / NOUM17 / CCMP2709)</name>
    <name type="common">Picoplanktonic green alga</name>
    <dbReference type="NCBI Taxonomy" id="296587"/>
    <lineage>
        <taxon>Eukaryota</taxon>
        <taxon>Viridiplantae</taxon>
        <taxon>Chlorophyta</taxon>
        <taxon>Mamiellophyceae</taxon>
        <taxon>Mamiellales</taxon>
        <taxon>Mamiellaceae</taxon>
        <taxon>Micromonas</taxon>
    </lineage>
</organism>
<dbReference type="OMA" id="KLIDACP"/>
<keyword evidence="3 6" id="KW-0812">Transmembrane</keyword>
<dbReference type="InterPro" id="IPR011990">
    <property type="entry name" value="TPR-like_helical_dom_sf"/>
</dbReference>
<evidence type="ECO:0000256" key="3">
    <source>
        <dbReference type="ARBA" id="ARBA00022692"/>
    </source>
</evidence>
<protein>
    <submittedName>
        <fullName evidence="7">Cytochrome oxidase biogenesis family</fullName>
    </submittedName>
</protein>